<reference evidence="5" key="1">
    <citation type="journal article" date="2019" name="Int. J. Syst. Evol. Microbiol.">
        <title>The Global Catalogue of Microorganisms (GCM) 10K type strain sequencing project: providing services to taxonomists for standard genome sequencing and annotation.</title>
        <authorList>
            <consortium name="The Broad Institute Genomics Platform"/>
            <consortium name="The Broad Institute Genome Sequencing Center for Infectious Disease"/>
            <person name="Wu L."/>
            <person name="Ma J."/>
        </authorList>
    </citation>
    <scope>NUCLEOTIDE SEQUENCE [LARGE SCALE GENOMIC DNA]</scope>
    <source>
        <strain evidence="5">KCTC 52473</strain>
    </source>
</reference>
<feature type="transmembrane region" description="Helical" evidence="1">
    <location>
        <begin position="21"/>
        <end position="39"/>
    </location>
</feature>
<evidence type="ECO:0000313" key="4">
    <source>
        <dbReference type="EMBL" id="MFC3121822.1"/>
    </source>
</evidence>
<feature type="transmembrane region" description="Helical" evidence="1">
    <location>
        <begin position="70"/>
        <end position="88"/>
    </location>
</feature>
<dbReference type="InterPro" id="IPR043128">
    <property type="entry name" value="Rev_trsase/Diguanyl_cyclase"/>
</dbReference>
<name>A0ABV7FSL0_9ALTE</name>
<dbReference type="PANTHER" id="PTHR33121">
    <property type="entry name" value="CYCLIC DI-GMP PHOSPHODIESTERASE PDEF"/>
    <property type="match status" value="1"/>
</dbReference>
<dbReference type="InterPro" id="IPR029787">
    <property type="entry name" value="Nucleotide_cyclase"/>
</dbReference>
<evidence type="ECO:0000259" key="3">
    <source>
        <dbReference type="PROSITE" id="PS50887"/>
    </source>
</evidence>
<feature type="transmembrane region" description="Helical" evidence="1">
    <location>
        <begin position="116"/>
        <end position="137"/>
    </location>
</feature>
<dbReference type="Gene3D" id="3.20.20.450">
    <property type="entry name" value="EAL domain"/>
    <property type="match status" value="1"/>
</dbReference>
<dbReference type="Pfam" id="PF00563">
    <property type="entry name" value="EAL"/>
    <property type="match status" value="1"/>
</dbReference>
<dbReference type="SMART" id="SM00052">
    <property type="entry name" value="EAL"/>
    <property type="match status" value="1"/>
</dbReference>
<organism evidence="4 5">
    <name type="scientific">Agaribacter flavus</name>
    <dbReference type="NCBI Taxonomy" id="1902781"/>
    <lineage>
        <taxon>Bacteria</taxon>
        <taxon>Pseudomonadati</taxon>
        <taxon>Pseudomonadota</taxon>
        <taxon>Gammaproteobacteria</taxon>
        <taxon>Alteromonadales</taxon>
        <taxon>Alteromonadaceae</taxon>
        <taxon>Agaribacter</taxon>
    </lineage>
</organism>
<accession>A0ABV7FSL0</accession>
<dbReference type="InterPro" id="IPR001633">
    <property type="entry name" value="EAL_dom"/>
</dbReference>
<evidence type="ECO:0000259" key="2">
    <source>
        <dbReference type="PROSITE" id="PS50883"/>
    </source>
</evidence>
<feature type="transmembrane region" description="Helical" evidence="1">
    <location>
        <begin position="149"/>
        <end position="173"/>
    </location>
</feature>
<dbReference type="SMART" id="SM00267">
    <property type="entry name" value="GGDEF"/>
    <property type="match status" value="1"/>
</dbReference>
<dbReference type="PANTHER" id="PTHR33121:SF70">
    <property type="entry name" value="SIGNALING PROTEIN YKOW"/>
    <property type="match status" value="1"/>
</dbReference>
<dbReference type="InterPro" id="IPR035919">
    <property type="entry name" value="EAL_sf"/>
</dbReference>
<keyword evidence="1" id="KW-0472">Membrane</keyword>
<proteinExistence type="predicted"/>
<evidence type="ECO:0000313" key="5">
    <source>
        <dbReference type="Proteomes" id="UP001595478"/>
    </source>
</evidence>
<dbReference type="Gene3D" id="3.30.70.270">
    <property type="match status" value="1"/>
</dbReference>
<keyword evidence="1" id="KW-1133">Transmembrane helix</keyword>
<gene>
    <name evidence="4" type="ORF">ACFOHL_09335</name>
</gene>
<dbReference type="SUPFAM" id="SSF55073">
    <property type="entry name" value="Nucleotide cyclase"/>
    <property type="match status" value="1"/>
</dbReference>
<dbReference type="Proteomes" id="UP001595478">
    <property type="component" value="Unassembled WGS sequence"/>
</dbReference>
<feature type="transmembrane region" description="Helical" evidence="1">
    <location>
        <begin position="94"/>
        <end position="111"/>
    </location>
</feature>
<dbReference type="InterPro" id="IPR000160">
    <property type="entry name" value="GGDEF_dom"/>
</dbReference>
<evidence type="ECO:0000256" key="1">
    <source>
        <dbReference type="SAM" id="Phobius"/>
    </source>
</evidence>
<comment type="caution">
    <text evidence="4">The sequence shown here is derived from an EMBL/GenBank/DDBJ whole genome shotgun (WGS) entry which is preliminary data.</text>
</comment>
<keyword evidence="5" id="KW-1185">Reference proteome</keyword>
<protein>
    <submittedName>
        <fullName evidence="4">EAL domain-containing protein</fullName>
    </submittedName>
</protein>
<dbReference type="SUPFAM" id="SSF141868">
    <property type="entry name" value="EAL domain-like"/>
    <property type="match status" value="1"/>
</dbReference>
<dbReference type="PROSITE" id="PS50887">
    <property type="entry name" value="GGDEF"/>
    <property type="match status" value="1"/>
</dbReference>
<dbReference type="EMBL" id="JBHRSW010000014">
    <property type="protein sequence ID" value="MFC3121822.1"/>
    <property type="molecule type" value="Genomic_DNA"/>
</dbReference>
<dbReference type="Pfam" id="PF00990">
    <property type="entry name" value="GGDEF"/>
    <property type="match status" value="1"/>
</dbReference>
<feature type="domain" description="EAL" evidence="2">
    <location>
        <begin position="359"/>
        <end position="610"/>
    </location>
</feature>
<dbReference type="RefSeq" id="WP_376919953.1">
    <property type="nucleotide sequence ID" value="NZ_JBHRSW010000014.1"/>
</dbReference>
<dbReference type="PROSITE" id="PS50883">
    <property type="entry name" value="EAL"/>
    <property type="match status" value="1"/>
</dbReference>
<dbReference type="InterPro" id="IPR050706">
    <property type="entry name" value="Cyclic-di-GMP_PDE-like"/>
</dbReference>
<dbReference type="CDD" id="cd01948">
    <property type="entry name" value="EAL"/>
    <property type="match status" value="1"/>
</dbReference>
<keyword evidence="1" id="KW-0812">Transmembrane</keyword>
<feature type="domain" description="GGDEF" evidence="3">
    <location>
        <begin position="222"/>
        <end position="350"/>
    </location>
</feature>
<sequence>MISSAKHPLFKHPLLERSLSWILFATLVAIGIYVLLAAIVNNFTLLQPLLLSSCVLALLRWYLSADNSPIVAGVFAWYLNCLVAYVIWRDGGVENSVVFAFIAAVTVPILYGRKGVLLSILFFSVCYLYLLNLIAQLGYTSHPVNWNKTHVLCLCLLAYAYVFNKLLVLYNGFVRRLQKKNKRLSRQLKRLTHEKKQNLFTKLGNDLACEEHFRRFFGRIGQTPALLCIKINNYDDIVATQGETVAVEFILKLSKEIQTHTEYCAFHTSKKELTVVVTLTESEILEAELLAIKRIISQTFEMHSGQISLKFQAGVSQYPFDGGTYKEIRKKAVIAMNTEEARQNFASFRADMEAKLVDTIRISEALKQAISKVAFELYYQPKVDLQSEQIVGYEALIRWQHEGNFVSPEYFIGVAEANGLISDIGAWVIEQACEDCQRWNKTLSKALPVAVNVSPQQFKQGDLARIISSSLHKNRLSPSLLELELTESIEFDDKYNVEQQIDVIKSLGVILSIDDFGSGYSNLAYISRFQAETLKIDKSFIFDITTNRQNLHIVEAIIQIAKAFGIKVVAEGVEDAQTATLLINSGVDMGQGYYWAKPMPMSQLLDLSLP</sequence>